<reference evidence="2 3" key="1">
    <citation type="submission" date="2019-01" db="EMBL/GenBank/DDBJ databases">
        <authorList>
            <person name="Chen W.-M."/>
        </authorList>
    </citation>
    <scope>NUCLEOTIDE SEQUENCE [LARGE SCALE GENOMIC DNA]</scope>
    <source>
        <strain evidence="2 3">HPM-16</strain>
    </source>
</reference>
<keyword evidence="1" id="KW-0472">Membrane</keyword>
<dbReference type="RefSeq" id="WP_127693475.1">
    <property type="nucleotide sequence ID" value="NZ_SACQ01000002.1"/>
</dbReference>
<keyword evidence="1" id="KW-0812">Transmembrane</keyword>
<dbReference type="Proteomes" id="UP000282818">
    <property type="component" value="Unassembled WGS sequence"/>
</dbReference>
<name>A0A437QAR9_9GAMM</name>
<organism evidence="2 3">
    <name type="scientific">Neptunomonas marina</name>
    <dbReference type="NCBI Taxonomy" id="1815562"/>
    <lineage>
        <taxon>Bacteria</taxon>
        <taxon>Pseudomonadati</taxon>
        <taxon>Pseudomonadota</taxon>
        <taxon>Gammaproteobacteria</taxon>
        <taxon>Oceanospirillales</taxon>
        <taxon>Oceanospirillaceae</taxon>
        <taxon>Neptunomonas</taxon>
    </lineage>
</organism>
<evidence type="ECO:0000313" key="2">
    <source>
        <dbReference type="EMBL" id="RVU31616.1"/>
    </source>
</evidence>
<sequence>MADQEWDPRFAAVKEWELLQTQVEDYEKHGLYIKLVATALVAIALLTAAGSSILMAAMIALLWLQEGIWKTFQSRLEARLLELEGMIAGDKPVAPCQLHNQWQATRPGLVGLVQEYVKQSLRPTVAYPYVALIAVLALRCWW</sequence>
<dbReference type="AlphaFoldDB" id="A0A437QAR9"/>
<evidence type="ECO:0000256" key="1">
    <source>
        <dbReference type="SAM" id="Phobius"/>
    </source>
</evidence>
<gene>
    <name evidence="2" type="ORF">EOE65_06475</name>
</gene>
<proteinExistence type="predicted"/>
<accession>A0A437QAR9</accession>
<keyword evidence="1" id="KW-1133">Transmembrane helix</keyword>
<feature type="transmembrane region" description="Helical" evidence="1">
    <location>
        <begin position="31"/>
        <end position="64"/>
    </location>
</feature>
<keyword evidence="3" id="KW-1185">Reference proteome</keyword>
<evidence type="ECO:0000313" key="3">
    <source>
        <dbReference type="Proteomes" id="UP000282818"/>
    </source>
</evidence>
<comment type="caution">
    <text evidence="2">The sequence shown here is derived from an EMBL/GenBank/DDBJ whole genome shotgun (WGS) entry which is preliminary data.</text>
</comment>
<dbReference type="EMBL" id="SACQ01000002">
    <property type="protein sequence ID" value="RVU31616.1"/>
    <property type="molecule type" value="Genomic_DNA"/>
</dbReference>
<protein>
    <submittedName>
        <fullName evidence="2">Uncharacterized protein</fullName>
    </submittedName>
</protein>